<evidence type="ECO:0000313" key="2">
    <source>
        <dbReference type="Proteomes" id="UP001497700"/>
    </source>
</evidence>
<comment type="caution">
    <text evidence="1">The sequence shown here is derived from an EMBL/GenBank/DDBJ whole genome shotgun (WGS) entry which is preliminary data.</text>
</comment>
<organism evidence="1 2">
    <name type="scientific">Hypoxylon rubiginosum</name>
    <dbReference type="NCBI Taxonomy" id="110542"/>
    <lineage>
        <taxon>Eukaryota</taxon>
        <taxon>Fungi</taxon>
        <taxon>Dikarya</taxon>
        <taxon>Ascomycota</taxon>
        <taxon>Pezizomycotina</taxon>
        <taxon>Sordariomycetes</taxon>
        <taxon>Xylariomycetidae</taxon>
        <taxon>Xylariales</taxon>
        <taxon>Hypoxylaceae</taxon>
        <taxon>Hypoxylon</taxon>
    </lineage>
</organism>
<accession>A0ACB9YY02</accession>
<evidence type="ECO:0000313" key="1">
    <source>
        <dbReference type="EMBL" id="KAI4864122.1"/>
    </source>
</evidence>
<proteinExistence type="predicted"/>
<dbReference type="EMBL" id="MU393491">
    <property type="protein sequence ID" value="KAI4864122.1"/>
    <property type="molecule type" value="Genomic_DNA"/>
</dbReference>
<name>A0ACB9YY02_9PEZI</name>
<keyword evidence="2" id="KW-1185">Reference proteome</keyword>
<sequence length="574" mass="62156">MFNPSDRRFLDDLNGKRGCLVSAQAASQFQIMAFPRESYPVLGQGYTQPQMMGSIPSPVYSPPQTIGSAPGPGHLQPQTMMSLSSGTPNMQPRPSTLYLENPYTHTWHPDIHGQQPALPLVSAAQDFSAATLSPMSAAASAPFSGYPSLSQSTLLPFSPVTTPNIIPATLPWTVPTNTATITPENTPPSLSVSFPSVVTTTIPTTFPGHEPLARMPAAQGYLPQQPKAQEFRRHPHSPAMPMRMHRLAMNDTAEHLTPSPPSQQVPNRAHSVPNNHPQGAAAEYFDSSAQQPRAATSVEGRSHVMADISPQPKEQPSRRGKPAAKKRPVARRGSRKPPPASTGAKESGPSASSPAVVTPVVTPVVTSVASTSAGRQKRAAEEDAEDPRPQKRAAEEDATDPPPQKRAQIERPQTEGDQSQPQAAATQEDGADGSAIPVGNEDMEWMRQFVDLDKLFADFAIPDSAGTAEDSRRPEEGPLETQGVAEAPTTLEEEVAQRHAMGSTSDYFDWGIRGNSRLSLEDFLNNVVAGMVNDTGVNMRQIIKWVYLDDDLNGGIEKLRAMYPQEWWNVFKHF</sequence>
<gene>
    <name evidence="1" type="ORF">F4820DRAFT_449326</name>
</gene>
<dbReference type="Proteomes" id="UP001497700">
    <property type="component" value="Unassembled WGS sequence"/>
</dbReference>
<reference evidence="1 2" key="1">
    <citation type="journal article" date="2022" name="New Phytol.">
        <title>Ecological generalism drives hyperdiversity of secondary metabolite gene clusters in xylarialean endophytes.</title>
        <authorList>
            <person name="Franco M.E.E."/>
            <person name="Wisecaver J.H."/>
            <person name="Arnold A.E."/>
            <person name="Ju Y.M."/>
            <person name="Slot J.C."/>
            <person name="Ahrendt S."/>
            <person name="Moore L.P."/>
            <person name="Eastman K.E."/>
            <person name="Scott K."/>
            <person name="Konkel Z."/>
            <person name="Mondo S.J."/>
            <person name="Kuo A."/>
            <person name="Hayes R.D."/>
            <person name="Haridas S."/>
            <person name="Andreopoulos B."/>
            <person name="Riley R."/>
            <person name="LaButti K."/>
            <person name="Pangilinan J."/>
            <person name="Lipzen A."/>
            <person name="Amirebrahimi M."/>
            <person name="Yan J."/>
            <person name="Adam C."/>
            <person name="Keymanesh K."/>
            <person name="Ng V."/>
            <person name="Louie K."/>
            <person name="Northen T."/>
            <person name="Drula E."/>
            <person name="Henrissat B."/>
            <person name="Hsieh H.M."/>
            <person name="Youens-Clark K."/>
            <person name="Lutzoni F."/>
            <person name="Miadlikowska J."/>
            <person name="Eastwood D.C."/>
            <person name="Hamelin R.C."/>
            <person name="Grigoriev I.V."/>
            <person name="U'Ren J.M."/>
        </authorList>
    </citation>
    <scope>NUCLEOTIDE SEQUENCE [LARGE SCALE GENOMIC DNA]</scope>
    <source>
        <strain evidence="1 2">CBS 119005</strain>
    </source>
</reference>
<protein>
    <submittedName>
        <fullName evidence="1">Uncharacterized protein</fullName>
    </submittedName>
</protein>